<feature type="compositionally biased region" description="Polar residues" evidence="1">
    <location>
        <begin position="138"/>
        <end position="147"/>
    </location>
</feature>
<organism evidence="2 3">
    <name type="scientific">Coccomyxa viridis</name>
    <dbReference type="NCBI Taxonomy" id="1274662"/>
    <lineage>
        <taxon>Eukaryota</taxon>
        <taxon>Viridiplantae</taxon>
        <taxon>Chlorophyta</taxon>
        <taxon>core chlorophytes</taxon>
        <taxon>Trebouxiophyceae</taxon>
        <taxon>Trebouxiophyceae incertae sedis</taxon>
        <taxon>Coccomyxaceae</taxon>
        <taxon>Coccomyxa</taxon>
    </lineage>
</organism>
<protein>
    <submittedName>
        <fullName evidence="2">G11443 protein</fullName>
    </submittedName>
</protein>
<gene>
    <name evidence="2" type="primary">g11443</name>
    <name evidence="2" type="ORF">VP750_LOCUS10240</name>
</gene>
<dbReference type="Gene3D" id="1.20.120.900">
    <property type="entry name" value="Pex19, mPTS binding domain"/>
    <property type="match status" value="1"/>
</dbReference>
<feature type="region of interest" description="Disordered" evidence="1">
    <location>
        <begin position="40"/>
        <end position="155"/>
    </location>
</feature>
<accession>A0ABP1G842</accession>
<dbReference type="InterPro" id="IPR038322">
    <property type="entry name" value="Pex19_C_sf"/>
</dbReference>
<feature type="compositionally biased region" description="Low complexity" evidence="1">
    <location>
        <begin position="119"/>
        <end position="129"/>
    </location>
</feature>
<evidence type="ECO:0000313" key="2">
    <source>
        <dbReference type="EMBL" id="CAL5228334.1"/>
    </source>
</evidence>
<dbReference type="PANTHER" id="PTHR12774">
    <property type="entry name" value="PEROXISOMAL BIOGENESIS FACTOR 19"/>
    <property type="match status" value="1"/>
</dbReference>
<sequence>MADTVLDDALADFDIPADKLQAAALADKLQDASITDFQKDASADGLQGPAAASSSAAPVLNGASSAAHDSTSASKPFSPLPERKEKSTSAGGFDPLGKGNLKKKAKAKNPPASRKADNPSEASSDSSSRPQPPGKHPASQTTSNSSAKESKEVDTELAQGMAQLMADLAKADGRMGAEQGPQTAGKHGPHEREMASTLAALAAAAPSSGEAPGLEQQGDADGSFASLADTIMQQLLSKDVLYQPMKDIGAKYPGWLAAHRDSLPAGEVQRYEAQYRFIQQICALYEEEANDFGRLFTLIQEMQACGQPPDEIVQDLAPGLAFGDDGLPQLPSSATDKCTIC</sequence>
<comment type="caution">
    <text evidence="2">The sequence shown here is derived from an EMBL/GenBank/DDBJ whole genome shotgun (WGS) entry which is preliminary data.</text>
</comment>
<reference evidence="2 3" key="1">
    <citation type="submission" date="2024-06" db="EMBL/GenBank/DDBJ databases">
        <authorList>
            <person name="Kraege A."/>
            <person name="Thomma B."/>
        </authorList>
    </citation>
    <scope>NUCLEOTIDE SEQUENCE [LARGE SCALE GENOMIC DNA]</scope>
</reference>
<name>A0ABP1G842_9CHLO</name>
<dbReference type="Pfam" id="PF04614">
    <property type="entry name" value="Pex19"/>
    <property type="match status" value="1"/>
</dbReference>
<dbReference type="EMBL" id="CAXHTA020000018">
    <property type="protein sequence ID" value="CAL5228334.1"/>
    <property type="molecule type" value="Genomic_DNA"/>
</dbReference>
<feature type="region of interest" description="Disordered" evidence="1">
    <location>
        <begin position="172"/>
        <end position="193"/>
    </location>
</feature>
<proteinExistence type="predicted"/>
<dbReference type="InterPro" id="IPR006708">
    <property type="entry name" value="Pex19"/>
</dbReference>
<feature type="compositionally biased region" description="Low complexity" evidence="1">
    <location>
        <begin position="202"/>
        <end position="214"/>
    </location>
</feature>
<feature type="region of interest" description="Disordered" evidence="1">
    <location>
        <begin position="202"/>
        <end position="221"/>
    </location>
</feature>
<evidence type="ECO:0000256" key="1">
    <source>
        <dbReference type="SAM" id="MobiDB-lite"/>
    </source>
</evidence>
<feature type="compositionally biased region" description="Low complexity" evidence="1">
    <location>
        <begin position="50"/>
        <end position="74"/>
    </location>
</feature>
<dbReference type="Proteomes" id="UP001497392">
    <property type="component" value="Unassembled WGS sequence"/>
</dbReference>
<dbReference type="PANTHER" id="PTHR12774:SF2">
    <property type="entry name" value="PEROXISOMAL BIOGENESIS FACTOR 19"/>
    <property type="match status" value="1"/>
</dbReference>
<keyword evidence="3" id="KW-1185">Reference proteome</keyword>
<evidence type="ECO:0000313" key="3">
    <source>
        <dbReference type="Proteomes" id="UP001497392"/>
    </source>
</evidence>